<dbReference type="Pfam" id="PF05787">
    <property type="entry name" value="PhoX"/>
    <property type="match status" value="1"/>
</dbReference>
<dbReference type="EMBL" id="FTOH01000005">
    <property type="protein sequence ID" value="SIS84357.1"/>
    <property type="molecule type" value="Genomic_DNA"/>
</dbReference>
<name>A0A1N7ME79_9GAMM</name>
<accession>A0A1N7ME79</accession>
<gene>
    <name evidence="3" type="ORF">SAMN05421686_105126</name>
</gene>
<dbReference type="STRING" id="484498.SAMN05421686_105126"/>
<sequence>MTFTPNKLSKAVLLGMLTAGLVACGGEDGKDGADGVNGTNGVDGSAGVDGAPGNDGSDGENAPAVTAETLDPTMLKRVATAPLGAEFTGMYLNEDGTFFLNVQHPSGGNSTADSAGKVFNKGTVGAIVGTDFNKLGNISALDLPVTMADKEVVMTSVGSYQVLLQQTDTLGDGKNAGDIVAADNFSLRKNSNDPDFNGAVSDGAGGFYLYTNWEDRPGGMSRIQVSGLGTEGYSSVEPEGMLDFSSVDGTWVNCFGTVTPWNTPISAEELYFDNSASWYSMNGSPVSVAGYLGYPTDGSGAWGNPYDYGYNIEVGVNGTATAADEANVEVEKRFALGRFSHENAVVLPDNRTVLQSDDGSNVVFFKFVADTAGDLSSGTLYAAKMTQAAETSTIAEASFAIEWIELASATDAEIEGWIAEYDGTYAEAKHITDQQINDWAEARTGSDIDGSGSIAVSPFADNRVAFLETRKAAEALGATAEFNKMEGVNINYGLASDWWNTGAADGSQAYAYMAMSTIGSGMTDSSGDIQIEDENASCGAVYRMKLVEENGLVNVSSMVPAIVGGPYFGDRSVNECDVNNISNPDNLVILDDGRVLIGEDTGNHQNNMIWLFNDPAI</sequence>
<evidence type="ECO:0008006" key="5">
    <source>
        <dbReference type="Google" id="ProtNLM"/>
    </source>
</evidence>
<dbReference type="InterPro" id="IPR008557">
    <property type="entry name" value="PhoX"/>
</dbReference>
<keyword evidence="4" id="KW-1185">Reference proteome</keyword>
<evidence type="ECO:0000313" key="3">
    <source>
        <dbReference type="EMBL" id="SIS84357.1"/>
    </source>
</evidence>
<feature type="chain" id="PRO_5012613902" description="Cell surface protein" evidence="2">
    <location>
        <begin position="24"/>
        <end position="617"/>
    </location>
</feature>
<keyword evidence="2" id="KW-0732">Signal</keyword>
<dbReference type="Proteomes" id="UP000185639">
    <property type="component" value="Unassembled WGS sequence"/>
</dbReference>
<feature type="signal peptide" evidence="2">
    <location>
        <begin position="1"/>
        <end position="23"/>
    </location>
</feature>
<feature type="region of interest" description="Disordered" evidence="1">
    <location>
        <begin position="34"/>
        <end position="64"/>
    </location>
</feature>
<evidence type="ECO:0000256" key="2">
    <source>
        <dbReference type="SAM" id="SignalP"/>
    </source>
</evidence>
<protein>
    <recommendedName>
        <fullName evidence="5">Cell surface protein</fullName>
    </recommendedName>
</protein>
<proteinExistence type="predicted"/>
<dbReference type="PANTHER" id="PTHR35399:SF2">
    <property type="entry name" value="DUF839 DOMAIN-CONTAINING PROTEIN"/>
    <property type="match status" value="1"/>
</dbReference>
<dbReference type="AlphaFoldDB" id="A0A1N7ME79"/>
<evidence type="ECO:0000313" key="4">
    <source>
        <dbReference type="Proteomes" id="UP000185639"/>
    </source>
</evidence>
<dbReference type="PROSITE" id="PS51257">
    <property type="entry name" value="PROKAR_LIPOPROTEIN"/>
    <property type="match status" value="1"/>
</dbReference>
<organism evidence="3 4">
    <name type="scientific">Thalassolituus maritimus</name>
    <dbReference type="NCBI Taxonomy" id="484498"/>
    <lineage>
        <taxon>Bacteria</taxon>
        <taxon>Pseudomonadati</taxon>
        <taxon>Pseudomonadota</taxon>
        <taxon>Gammaproteobacteria</taxon>
        <taxon>Oceanospirillales</taxon>
        <taxon>Oceanospirillaceae</taxon>
        <taxon>Thalassolituus</taxon>
    </lineage>
</organism>
<reference evidence="4" key="1">
    <citation type="submission" date="2017-01" db="EMBL/GenBank/DDBJ databases">
        <authorList>
            <person name="Varghese N."/>
            <person name="Submissions S."/>
        </authorList>
    </citation>
    <scope>NUCLEOTIDE SEQUENCE [LARGE SCALE GENOMIC DNA]</scope>
    <source>
        <strain evidence="4">DSM 24913</strain>
    </source>
</reference>
<evidence type="ECO:0000256" key="1">
    <source>
        <dbReference type="SAM" id="MobiDB-lite"/>
    </source>
</evidence>
<dbReference type="PANTHER" id="PTHR35399">
    <property type="entry name" value="SLR8030 PROTEIN"/>
    <property type="match status" value="1"/>
</dbReference>
<dbReference type="RefSeq" id="WP_076515438.1">
    <property type="nucleotide sequence ID" value="NZ_FTOH01000005.1"/>
</dbReference>